<gene>
    <name evidence="2" type="ORF">K489DRAFT_401008</name>
</gene>
<sequence>MYRQHARSKKVCKAATELAVLWASSRVHVDNDAGRIQQEGVTRQPGRTSKHRTLEVEQCRSSRLNKLVGEITVEMSNDASADEPAKGVNRDRVECACHCGLVFTLMADRASCTEHTNNNNNISQCRQIRLRGITTTQRARLQCDTMQLHVLHQNRHDGEKFIKRYFCSTCGVHCWMEGAFPLNGNMIPLFSVNLSTVDQPQPGVDLSQVKLRYFNMLGKGFDNPDPTLHDAPCKGGLP</sequence>
<organism evidence="2">
    <name type="scientific">Dissoconium aciculare CBS 342.82</name>
    <dbReference type="NCBI Taxonomy" id="1314786"/>
    <lineage>
        <taxon>Eukaryota</taxon>
        <taxon>Fungi</taxon>
        <taxon>Dikarya</taxon>
        <taxon>Ascomycota</taxon>
        <taxon>Pezizomycotina</taxon>
        <taxon>Dothideomycetes</taxon>
        <taxon>Dothideomycetidae</taxon>
        <taxon>Mycosphaerellales</taxon>
        <taxon>Dissoconiaceae</taxon>
        <taxon>Dissoconium</taxon>
    </lineage>
</organism>
<accession>A0A6J3M6T8</accession>
<dbReference type="GeneID" id="54364811"/>
<dbReference type="OrthoDB" id="2993351at2759"/>
<dbReference type="Proteomes" id="UP000504637">
    <property type="component" value="Unplaced"/>
</dbReference>
<reference evidence="2" key="1">
    <citation type="submission" date="2020-01" db="EMBL/GenBank/DDBJ databases">
        <authorList>
            <consortium name="DOE Joint Genome Institute"/>
            <person name="Haridas S."/>
            <person name="Albert R."/>
            <person name="Binder M."/>
            <person name="Bloem J."/>
            <person name="Labutti K."/>
            <person name="Salamov A."/>
            <person name="Andreopoulos B."/>
            <person name="Baker S.E."/>
            <person name="Barry K."/>
            <person name="Bills G."/>
            <person name="Bluhm B.H."/>
            <person name="Cannon C."/>
            <person name="Castanera R."/>
            <person name="Culley D.E."/>
            <person name="Daum C."/>
            <person name="Ezra D."/>
            <person name="Gonzalez J.B."/>
            <person name="Henrissat B."/>
            <person name="Kuo A."/>
            <person name="Liang C."/>
            <person name="Lipzen A."/>
            <person name="Lutzoni F."/>
            <person name="Magnuson J."/>
            <person name="Mondo S."/>
            <person name="Nolan M."/>
            <person name="Ohm R."/>
            <person name="Pangilinan J."/>
            <person name="Park H.-J."/>
            <person name="Ramirez L."/>
            <person name="Alfaro M."/>
            <person name="Sun H."/>
            <person name="Tritt A."/>
            <person name="Yoshinaga Y."/>
            <person name="Zwiers L.-H."/>
            <person name="Turgeon B.G."/>
            <person name="Goodwin S.B."/>
            <person name="Spatafora J.W."/>
            <person name="Crous P.W."/>
            <person name="Grigoriev I.V."/>
        </authorList>
    </citation>
    <scope>NUCLEOTIDE SEQUENCE</scope>
    <source>
        <strain evidence="2">CBS 342.82</strain>
    </source>
</reference>
<evidence type="ECO:0000313" key="2">
    <source>
        <dbReference type="RefSeq" id="XP_033460766.1"/>
    </source>
</evidence>
<keyword evidence="1" id="KW-1185">Reference proteome</keyword>
<reference evidence="2" key="2">
    <citation type="submission" date="2020-04" db="EMBL/GenBank/DDBJ databases">
        <authorList>
            <consortium name="NCBI Genome Project"/>
        </authorList>
    </citation>
    <scope>NUCLEOTIDE SEQUENCE</scope>
    <source>
        <strain evidence="2">CBS 342.82</strain>
    </source>
</reference>
<protein>
    <recommendedName>
        <fullName evidence="3">CENP-V/GFA domain-containing protein</fullName>
    </recommendedName>
</protein>
<evidence type="ECO:0000313" key="1">
    <source>
        <dbReference type="Proteomes" id="UP000504637"/>
    </source>
</evidence>
<dbReference type="RefSeq" id="XP_033460766.1">
    <property type="nucleotide sequence ID" value="XM_033607011.1"/>
</dbReference>
<evidence type="ECO:0008006" key="3">
    <source>
        <dbReference type="Google" id="ProtNLM"/>
    </source>
</evidence>
<reference evidence="2" key="3">
    <citation type="submission" date="2025-08" db="UniProtKB">
        <authorList>
            <consortium name="RefSeq"/>
        </authorList>
    </citation>
    <scope>IDENTIFICATION</scope>
    <source>
        <strain evidence="2">CBS 342.82</strain>
    </source>
</reference>
<proteinExistence type="predicted"/>
<dbReference type="AlphaFoldDB" id="A0A6J3M6T8"/>
<dbReference type="Gene3D" id="2.170.150.70">
    <property type="match status" value="1"/>
</dbReference>
<name>A0A6J3M6T8_9PEZI</name>